<reference evidence="1 2" key="1">
    <citation type="journal article" date="2020" name="Mol. Biol. Evol.">
        <title>Distinct Expression and Methylation Patterns for Genes with Different Fates following a Single Whole-Genome Duplication in Flowering Plants.</title>
        <authorList>
            <person name="Shi T."/>
            <person name="Rahmani R.S."/>
            <person name="Gugger P.F."/>
            <person name="Wang M."/>
            <person name="Li H."/>
            <person name="Zhang Y."/>
            <person name="Li Z."/>
            <person name="Wang Q."/>
            <person name="Van de Peer Y."/>
            <person name="Marchal K."/>
            <person name="Chen J."/>
        </authorList>
    </citation>
    <scope>NUCLEOTIDE SEQUENCE [LARGE SCALE GENOMIC DNA]</scope>
    <source>
        <tissue evidence="1">Leaf</tissue>
    </source>
</reference>
<dbReference type="EMBL" id="DUZY01000001">
    <property type="protein sequence ID" value="DAD18263.1"/>
    <property type="molecule type" value="Genomic_DNA"/>
</dbReference>
<protein>
    <submittedName>
        <fullName evidence="1">Uncharacterized protein</fullName>
    </submittedName>
</protein>
<proteinExistence type="predicted"/>
<accession>A0A822XF35</accession>
<organism evidence="1 2">
    <name type="scientific">Nelumbo nucifera</name>
    <name type="common">Sacred lotus</name>
    <dbReference type="NCBI Taxonomy" id="4432"/>
    <lineage>
        <taxon>Eukaryota</taxon>
        <taxon>Viridiplantae</taxon>
        <taxon>Streptophyta</taxon>
        <taxon>Embryophyta</taxon>
        <taxon>Tracheophyta</taxon>
        <taxon>Spermatophyta</taxon>
        <taxon>Magnoliopsida</taxon>
        <taxon>Proteales</taxon>
        <taxon>Nelumbonaceae</taxon>
        <taxon>Nelumbo</taxon>
    </lineage>
</organism>
<keyword evidence="2" id="KW-1185">Reference proteome</keyword>
<dbReference type="AlphaFoldDB" id="A0A822XF35"/>
<sequence>MAASRLFFSSSTLPISLSSLSTSQTQNRTNLTFTHAFSELAPATGKRRRQLAHASGGDLLGDFGARDPFAAEIESNFAEKVLGNVDTEHKILIPNASSLSLAQQECTPVSPYQPPISEDDAQTFLRKVVFEYSFDFFLKPFLKLYILVAKFWFSTNKLLEEPNFYYPFLFFYFINKWSIGLMLSYESAISLYCS</sequence>
<name>A0A822XF35_NELNU</name>
<dbReference type="Proteomes" id="UP000607653">
    <property type="component" value="Unassembled WGS sequence"/>
</dbReference>
<comment type="caution">
    <text evidence="1">The sequence shown here is derived from an EMBL/GenBank/DDBJ whole genome shotgun (WGS) entry which is preliminary data.</text>
</comment>
<gene>
    <name evidence="1" type="ORF">HUJ06_019726</name>
</gene>
<evidence type="ECO:0000313" key="2">
    <source>
        <dbReference type="Proteomes" id="UP000607653"/>
    </source>
</evidence>
<evidence type="ECO:0000313" key="1">
    <source>
        <dbReference type="EMBL" id="DAD18263.1"/>
    </source>
</evidence>